<dbReference type="InterPro" id="IPR036388">
    <property type="entry name" value="WH-like_DNA-bd_sf"/>
</dbReference>
<evidence type="ECO:0000256" key="1">
    <source>
        <dbReference type="ARBA" id="ARBA00023015"/>
    </source>
</evidence>
<accession>A0ABP6Q747</accession>
<organism evidence="6 7">
    <name type="scientific">Actinocorallia longicatena</name>
    <dbReference type="NCBI Taxonomy" id="111803"/>
    <lineage>
        <taxon>Bacteria</taxon>
        <taxon>Bacillati</taxon>
        <taxon>Actinomycetota</taxon>
        <taxon>Actinomycetes</taxon>
        <taxon>Streptosporangiales</taxon>
        <taxon>Thermomonosporaceae</taxon>
        <taxon>Actinocorallia</taxon>
    </lineage>
</organism>
<keyword evidence="4" id="KW-0804">Transcription</keyword>
<dbReference type="Pfam" id="PF04542">
    <property type="entry name" value="Sigma70_r2"/>
    <property type="match status" value="1"/>
</dbReference>
<dbReference type="EMBL" id="BAAAUV010000005">
    <property type="protein sequence ID" value="GAA3206342.1"/>
    <property type="molecule type" value="Genomic_DNA"/>
</dbReference>
<dbReference type="Gene3D" id="1.10.10.10">
    <property type="entry name" value="Winged helix-like DNA-binding domain superfamily/Winged helix DNA-binding domain"/>
    <property type="match status" value="1"/>
</dbReference>
<dbReference type="Gene3D" id="1.10.1740.10">
    <property type="match status" value="1"/>
</dbReference>
<dbReference type="InterPro" id="IPR013325">
    <property type="entry name" value="RNA_pol_sigma_r2"/>
</dbReference>
<evidence type="ECO:0000256" key="2">
    <source>
        <dbReference type="ARBA" id="ARBA00023082"/>
    </source>
</evidence>
<dbReference type="PANTHER" id="PTHR43133:SF50">
    <property type="entry name" value="ECF RNA POLYMERASE SIGMA FACTOR SIGM"/>
    <property type="match status" value="1"/>
</dbReference>
<protein>
    <recommendedName>
        <fullName evidence="5">RNA polymerase sigma-70 region 2 domain-containing protein</fullName>
    </recommendedName>
</protein>
<proteinExistence type="predicted"/>
<keyword evidence="2" id="KW-0731">Sigma factor</keyword>
<dbReference type="InterPro" id="IPR007627">
    <property type="entry name" value="RNA_pol_sigma70_r2"/>
</dbReference>
<evidence type="ECO:0000256" key="3">
    <source>
        <dbReference type="ARBA" id="ARBA00023125"/>
    </source>
</evidence>
<comment type="caution">
    <text evidence="6">The sequence shown here is derived from an EMBL/GenBank/DDBJ whole genome shotgun (WGS) entry which is preliminary data.</text>
</comment>
<reference evidence="7" key="1">
    <citation type="journal article" date="2019" name="Int. J. Syst. Evol. Microbiol.">
        <title>The Global Catalogue of Microorganisms (GCM) 10K type strain sequencing project: providing services to taxonomists for standard genome sequencing and annotation.</title>
        <authorList>
            <consortium name="The Broad Institute Genomics Platform"/>
            <consortium name="The Broad Institute Genome Sequencing Center for Infectious Disease"/>
            <person name="Wu L."/>
            <person name="Ma J."/>
        </authorList>
    </citation>
    <scope>NUCLEOTIDE SEQUENCE [LARGE SCALE GENOMIC DNA]</scope>
    <source>
        <strain evidence="7">JCM 9377</strain>
    </source>
</reference>
<dbReference type="PANTHER" id="PTHR43133">
    <property type="entry name" value="RNA POLYMERASE ECF-TYPE SIGMA FACTO"/>
    <property type="match status" value="1"/>
</dbReference>
<evidence type="ECO:0000313" key="7">
    <source>
        <dbReference type="Proteomes" id="UP001501237"/>
    </source>
</evidence>
<dbReference type="SUPFAM" id="SSF88946">
    <property type="entry name" value="Sigma2 domain of RNA polymerase sigma factors"/>
    <property type="match status" value="1"/>
</dbReference>
<dbReference type="RefSeq" id="WP_344825679.1">
    <property type="nucleotide sequence ID" value="NZ_BAAAUV010000005.1"/>
</dbReference>
<evidence type="ECO:0000256" key="4">
    <source>
        <dbReference type="ARBA" id="ARBA00023163"/>
    </source>
</evidence>
<evidence type="ECO:0000259" key="5">
    <source>
        <dbReference type="Pfam" id="PF04542"/>
    </source>
</evidence>
<dbReference type="Proteomes" id="UP001501237">
    <property type="component" value="Unassembled WGS sequence"/>
</dbReference>
<keyword evidence="7" id="KW-1185">Reference proteome</keyword>
<keyword evidence="3" id="KW-0238">DNA-binding</keyword>
<dbReference type="InterPro" id="IPR039425">
    <property type="entry name" value="RNA_pol_sigma-70-like"/>
</dbReference>
<evidence type="ECO:0000313" key="6">
    <source>
        <dbReference type="EMBL" id="GAA3206342.1"/>
    </source>
</evidence>
<gene>
    <name evidence="6" type="ORF">GCM10010468_21810</name>
</gene>
<feature type="domain" description="RNA polymerase sigma-70 region 2" evidence="5">
    <location>
        <begin position="15"/>
        <end position="76"/>
    </location>
</feature>
<name>A0ABP6Q747_9ACTN</name>
<keyword evidence="1" id="KW-0805">Transcription regulation</keyword>
<sequence>MRESPEFTRYAAERSPRLYRTAYLLCRNSAQAEDLLQITLVKAWRAWRRIEGDPDACVYRILVNAHVSSTRKLWRREVPTDSPPELPGEDELRHLDTRAALLDSLGRLPKVQRAVIVLRFFEERTTPPPT</sequence>